<accession>A0A7S3A9U2</accession>
<feature type="compositionally biased region" description="Low complexity" evidence="1">
    <location>
        <begin position="26"/>
        <end position="39"/>
    </location>
</feature>
<feature type="compositionally biased region" description="Basic and acidic residues" evidence="1">
    <location>
        <begin position="95"/>
        <end position="112"/>
    </location>
</feature>
<feature type="region of interest" description="Disordered" evidence="1">
    <location>
        <begin position="265"/>
        <end position="304"/>
    </location>
</feature>
<evidence type="ECO:0000313" key="2">
    <source>
        <dbReference type="EMBL" id="CAE0065519.1"/>
    </source>
</evidence>
<reference evidence="2" key="1">
    <citation type="submission" date="2021-01" db="EMBL/GenBank/DDBJ databases">
        <authorList>
            <person name="Corre E."/>
            <person name="Pelletier E."/>
            <person name="Niang G."/>
            <person name="Scheremetjew M."/>
            <person name="Finn R."/>
            <person name="Kale V."/>
            <person name="Holt S."/>
            <person name="Cochrane G."/>
            <person name="Meng A."/>
            <person name="Brown T."/>
            <person name="Cohen L."/>
        </authorList>
    </citation>
    <scope>NUCLEOTIDE SEQUENCE</scope>
    <source>
        <strain evidence="2">CCMP 769</strain>
    </source>
</reference>
<feature type="compositionally biased region" description="Basic and acidic residues" evidence="1">
    <location>
        <begin position="75"/>
        <end position="86"/>
    </location>
</feature>
<name>A0A7S3A9U2_9RHOD</name>
<organism evidence="2">
    <name type="scientific">Rhodosorus marinus</name>
    <dbReference type="NCBI Taxonomy" id="101924"/>
    <lineage>
        <taxon>Eukaryota</taxon>
        <taxon>Rhodophyta</taxon>
        <taxon>Stylonematophyceae</taxon>
        <taxon>Stylonematales</taxon>
        <taxon>Stylonemataceae</taxon>
        <taxon>Rhodosorus</taxon>
    </lineage>
</organism>
<sequence length="304" mass="33750">MTAFVRPDDSWRRSSPITGFDVGGFSSPTDSPRSSPSVSQNKMEAIQFPISPTSAVTNTDSDTSSEEDLQLGRYDIAKKVTADGRNHRNPNVFEIEGKRQEVPDRPCRDSHPSKLSPGVLRRKYSIPLSENQMRNVRADDDDLRTPRKRLSGIFIGLPDQERESSPWFNDLPDRSSQSTSDFLPRDSSSISDSGSENSVNNEKAMTMPSPWFAASEGISNTDYDEFITSVRTSQRYSTRTKYAHPRTLHKQESWVTTVVRKATLSSANTESDANSSEGATSSQKGSYTCSGFRPLITVPKPLPL</sequence>
<feature type="region of interest" description="Disordered" evidence="1">
    <location>
        <begin position="1"/>
        <end position="143"/>
    </location>
</feature>
<dbReference type="AlphaFoldDB" id="A0A7S3A9U2"/>
<evidence type="ECO:0000256" key="1">
    <source>
        <dbReference type="SAM" id="MobiDB-lite"/>
    </source>
</evidence>
<dbReference type="EMBL" id="HBHW01043366">
    <property type="protein sequence ID" value="CAE0065519.1"/>
    <property type="molecule type" value="Transcribed_RNA"/>
</dbReference>
<feature type="region of interest" description="Disordered" evidence="1">
    <location>
        <begin position="164"/>
        <end position="203"/>
    </location>
</feature>
<feature type="compositionally biased region" description="Basic and acidic residues" evidence="1">
    <location>
        <begin position="1"/>
        <end position="12"/>
    </location>
</feature>
<protein>
    <submittedName>
        <fullName evidence="2">Uncharacterized protein</fullName>
    </submittedName>
</protein>
<proteinExistence type="predicted"/>
<feature type="compositionally biased region" description="Low complexity" evidence="1">
    <location>
        <begin position="187"/>
        <end position="198"/>
    </location>
</feature>
<feature type="compositionally biased region" description="Polar residues" evidence="1">
    <location>
        <begin position="265"/>
        <end position="289"/>
    </location>
</feature>
<feature type="compositionally biased region" description="Polar residues" evidence="1">
    <location>
        <begin position="50"/>
        <end position="62"/>
    </location>
</feature>
<gene>
    <name evidence="2" type="ORF">RMAR00112_LOCUS33591</name>
</gene>